<dbReference type="Gene3D" id="3.80.10.10">
    <property type="entry name" value="Ribonuclease Inhibitor"/>
    <property type="match status" value="1"/>
</dbReference>
<evidence type="ECO:0000313" key="2">
    <source>
        <dbReference type="EMBL" id="EQC38120.1"/>
    </source>
</evidence>
<keyword evidence="1" id="KW-0677">Repeat</keyword>
<protein>
    <recommendedName>
        <fullName evidence="4">F-box domain-containing protein</fullName>
    </recommendedName>
</protein>
<dbReference type="RefSeq" id="XP_008608447.1">
    <property type="nucleotide sequence ID" value="XM_008610225.1"/>
</dbReference>
<dbReference type="AlphaFoldDB" id="T0QVR6"/>
<accession>T0QVR6</accession>
<evidence type="ECO:0008006" key="4">
    <source>
        <dbReference type="Google" id="ProtNLM"/>
    </source>
</evidence>
<evidence type="ECO:0000313" key="3">
    <source>
        <dbReference type="Proteomes" id="UP000030762"/>
    </source>
</evidence>
<sequence>MSRWTPELVEAVVLYLERPRDVKLVLASLPQSLLTLSLQCVAQLTAMAVVHWPEVYLDETAINARSLRLLAAARRLGPSIAVHVTAGDRFQALTRLLAGCITRVDIKSALILPAGLRLQAALGSCRALRHLSLFIPSKSDAVVWLKPLLQHLATTKTLTTLDLRFGRDSIQSYVFEHVAHWLCQPSASFLVCRGDVTAEEALWSALGASAVLTDLVLESPRLLTRPTTDYRLPDTLRTLTWKASNERSMGPVAAMLRSVSRLSSLTLSWGHLPPSPLVAVVRDLRHLVAVAFTGNRLGCNVFPPVLQAIANLQLLETLSLSDNQLTDSVVPYLLHILTTCTALRMLDVAQNAMSATGLARLLPLLATKPKLARVQLEDNRYVLRDLTHVASSLAHWPSASTLVLGFDSSHGADALLFLEKIQTTTPIRVEMRDSEWYVPRLLQRAYTRETTRLRNGNDQQPWTLRLVSYARKE</sequence>
<dbReference type="InterPro" id="IPR052201">
    <property type="entry name" value="LRR-containing_regulator"/>
</dbReference>
<dbReference type="EMBL" id="JH767142">
    <property type="protein sequence ID" value="EQC38120.1"/>
    <property type="molecule type" value="Genomic_DNA"/>
</dbReference>
<dbReference type="VEuPathDB" id="FungiDB:SDRG_04550"/>
<evidence type="ECO:0000256" key="1">
    <source>
        <dbReference type="ARBA" id="ARBA00022737"/>
    </source>
</evidence>
<dbReference type="GeneID" id="19945277"/>
<dbReference type="InParanoid" id="T0QVR6"/>
<keyword evidence="3" id="KW-1185">Reference proteome</keyword>
<dbReference type="PANTHER" id="PTHR24111">
    <property type="entry name" value="LEUCINE-RICH REPEAT-CONTAINING PROTEIN 34"/>
    <property type="match status" value="1"/>
</dbReference>
<dbReference type="Proteomes" id="UP000030762">
    <property type="component" value="Unassembled WGS sequence"/>
</dbReference>
<dbReference type="PANTHER" id="PTHR24111:SF0">
    <property type="entry name" value="LEUCINE-RICH REPEAT-CONTAINING PROTEIN"/>
    <property type="match status" value="1"/>
</dbReference>
<gene>
    <name evidence="2" type="ORF">SDRG_04550</name>
</gene>
<dbReference type="OrthoDB" id="10424293at2759"/>
<organism evidence="2 3">
    <name type="scientific">Saprolegnia diclina (strain VS20)</name>
    <dbReference type="NCBI Taxonomy" id="1156394"/>
    <lineage>
        <taxon>Eukaryota</taxon>
        <taxon>Sar</taxon>
        <taxon>Stramenopiles</taxon>
        <taxon>Oomycota</taxon>
        <taxon>Saprolegniomycetes</taxon>
        <taxon>Saprolegniales</taxon>
        <taxon>Saprolegniaceae</taxon>
        <taxon>Saprolegnia</taxon>
    </lineage>
</organism>
<dbReference type="SUPFAM" id="SSF52047">
    <property type="entry name" value="RNI-like"/>
    <property type="match status" value="1"/>
</dbReference>
<reference evidence="2 3" key="1">
    <citation type="submission" date="2012-04" db="EMBL/GenBank/DDBJ databases">
        <title>The Genome Sequence of Saprolegnia declina VS20.</title>
        <authorList>
            <consortium name="The Broad Institute Genome Sequencing Platform"/>
            <person name="Russ C."/>
            <person name="Nusbaum C."/>
            <person name="Tyler B."/>
            <person name="van West P."/>
            <person name="Dieguez-Uribeondo J."/>
            <person name="de Bruijn I."/>
            <person name="Tripathy S."/>
            <person name="Jiang R."/>
            <person name="Young S.K."/>
            <person name="Zeng Q."/>
            <person name="Gargeya S."/>
            <person name="Fitzgerald M."/>
            <person name="Haas B."/>
            <person name="Abouelleil A."/>
            <person name="Alvarado L."/>
            <person name="Arachchi H.M."/>
            <person name="Berlin A."/>
            <person name="Chapman S.B."/>
            <person name="Goldberg J."/>
            <person name="Griggs A."/>
            <person name="Gujja S."/>
            <person name="Hansen M."/>
            <person name="Howarth C."/>
            <person name="Imamovic A."/>
            <person name="Larimer J."/>
            <person name="McCowen C."/>
            <person name="Montmayeur A."/>
            <person name="Murphy C."/>
            <person name="Neiman D."/>
            <person name="Pearson M."/>
            <person name="Priest M."/>
            <person name="Roberts A."/>
            <person name="Saif S."/>
            <person name="Shea T."/>
            <person name="Sisk P."/>
            <person name="Sykes S."/>
            <person name="Wortman J."/>
            <person name="Nusbaum C."/>
            <person name="Birren B."/>
        </authorList>
    </citation>
    <scope>NUCLEOTIDE SEQUENCE [LARGE SCALE GENOMIC DNA]</scope>
    <source>
        <strain evidence="2 3">VS20</strain>
    </source>
</reference>
<name>T0QVR6_SAPDV</name>
<dbReference type="OMA" id="CITRVDI"/>
<proteinExistence type="predicted"/>
<dbReference type="InterPro" id="IPR032675">
    <property type="entry name" value="LRR_dom_sf"/>
</dbReference>